<reference evidence="2 3" key="1">
    <citation type="submission" date="2016-02" db="EMBL/GenBank/DDBJ databases">
        <authorList>
            <consortium name="Pathogen Informatics"/>
        </authorList>
    </citation>
    <scope>NUCLEOTIDE SEQUENCE [LARGE SCALE GENOMIC DNA]</scope>
    <source>
        <strain evidence="2 3">LSS54</strain>
    </source>
</reference>
<name>A0A0Z8GP31_STRSU</name>
<keyword evidence="1" id="KW-0732">Signal</keyword>
<evidence type="ECO:0000313" key="3">
    <source>
        <dbReference type="Proteomes" id="UP000073494"/>
    </source>
</evidence>
<organism evidence="2 3">
    <name type="scientific">Streptococcus suis</name>
    <dbReference type="NCBI Taxonomy" id="1307"/>
    <lineage>
        <taxon>Bacteria</taxon>
        <taxon>Bacillati</taxon>
        <taxon>Bacillota</taxon>
        <taxon>Bacilli</taxon>
        <taxon>Lactobacillales</taxon>
        <taxon>Streptococcaceae</taxon>
        <taxon>Streptococcus</taxon>
    </lineage>
</organism>
<dbReference type="EMBL" id="FIHD01000027">
    <property type="protein sequence ID" value="CYV02354.1"/>
    <property type="molecule type" value="Genomic_DNA"/>
</dbReference>
<evidence type="ECO:0000256" key="1">
    <source>
        <dbReference type="SAM" id="SignalP"/>
    </source>
</evidence>
<dbReference type="AlphaFoldDB" id="A0A0Z8GP31"/>
<dbReference type="Proteomes" id="UP000073494">
    <property type="component" value="Unassembled WGS sequence"/>
</dbReference>
<dbReference type="RefSeq" id="WP_044775555.1">
    <property type="nucleotide sequence ID" value="NZ_CEFG01000311.1"/>
</dbReference>
<sequence length="150" mass="16589">MNFSKKMKNFAMLSVACMSTGLTAIAPVVSANTSESNTYVKYNTKETVTYRRSSAVDVTLSQKTGIPGERVVVKLKQKYAEAPDVYFILGENYVIPLDQTPSGDYAANLTDADLKGANKFRIEIISKIPYGSAKNIVENKSFKLDPSFRR</sequence>
<feature type="signal peptide" evidence="1">
    <location>
        <begin position="1"/>
        <end position="26"/>
    </location>
</feature>
<feature type="chain" id="PRO_5038357867" evidence="1">
    <location>
        <begin position="27"/>
        <end position="150"/>
    </location>
</feature>
<evidence type="ECO:0000313" key="2">
    <source>
        <dbReference type="EMBL" id="CYV02354.1"/>
    </source>
</evidence>
<protein>
    <submittedName>
        <fullName evidence="2">Uncharacterized protein</fullName>
    </submittedName>
</protein>
<proteinExistence type="predicted"/>
<accession>A0A0Z8GP31</accession>
<gene>
    <name evidence="2" type="ORF">ERS132416_01502</name>
</gene>